<keyword evidence="2" id="KW-1185">Reference proteome</keyword>
<evidence type="ECO:0000313" key="1">
    <source>
        <dbReference type="EMBL" id="QJA06843.1"/>
    </source>
</evidence>
<dbReference type="RefSeq" id="WP_168720192.1">
    <property type="nucleotide sequence ID" value="NZ_CP042909.1"/>
</dbReference>
<proteinExistence type="predicted"/>
<dbReference type="AlphaFoldDB" id="A0A6H1WUG2"/>
<organism evidence="1 2">
    <name type="scientific">Thermosulfurimonas marina</name>
    <dbReference type="NCBI Taxonomy" id="2047767"/>
    <lineage>
        <taxon>Bacteria</taxon>
        <taxon>Pseudomonadati</taxon>
        <taxon>Thermodesulfobacteriota</taxon>
        <taxon>Thermodesulfobacteria</taxon>
        <taxon>Thermodesulfobacteriales</taxon>
        <taxon>Thermodesulfobacteriaceae</taxon>
        <taxon>Thermosulfurimonas</taxon>
    </lineage>
</organism>
<gene>
    <name evidence="1" type="ORF">FVE67_08605</name>
</gene>
<accession>A0A6H1WUG2</accession>
<dbReference type="KEGG" id="tmai:FVE67_08605"/>
<dbReference type="Proteomes" id="UP000501253">
    <property type="component" value="Chromosome"/>
</dbReference>
<dbReference type="EMBL" id="CP042909">
    <property type="protein sequence ID" value="QJA06843.1"/>
    <property type="molecule type" value="Genomic_DNA"/>
</dbReference>
<protein>
    <submittedName>
        <fullName evidence="1">Uncharacterized protein</fullName>
    </submittedName>
</protein>
<name>A0A6H1WUG2_9BACT</name>
<sequence length="77" mass="9034">MDHELTYEAIKREVFVNTIKQADRLIKRGLDQCGRLVETTDPEERRHLGFVLNMTLMRLLTLFRILTFSTLIGEPQT</sequence>
<reference evidence="1 2" key="1">
    <citation type="submission" date="2019-08" db="EMBL/GenBank/DDBJ databases">
        <title>Complete genome sequence of Thermosulfurimonas marina SU872T, an anaerobic thermophilic chemolithoautotrophic bacterium isolated from a shallow marine hydrothermal vent.</title>
        <authorList>
            <person name="Allioux M."/>
            <person name="Jebbar M."/>
            <person name="Slobodkina G."/>
            <person name="Slobodkin A."/>
            <person name="Moalic Y."/>
            <person name="Frolova A."/>
            <person name="Shao Z."/>
            <person name="Alain K."/>
        </authorList>
    </citation>
    <scope>NUCLEOTIDE SEQUENCE [LARGE SCALE GENOMIC DNA]</scope>
    <source>
        <strain evidence="1 2">SU872</strain>
    </source>
</reference>
<evidence type="ECO:0000313" key="2">
    <source>
        <dbReference type="Proteomes" id="UP000501253"/>
    </source>
</evidence>